<protein>
    <recommendedName>
        <fullName evidence="1">Reverse transcriptase zinc-binding domain-containing protein</fullName>
    </recommendedName>
</protein>
<evidence type="ECO:0000313" key="3">
    <source>
        <dbReference type="Proteomes" id="UP000265520"/>
    </source>
</evidence>
<name>A0A392N0S9_9FABA</name>
<gene>
    <name evidence="2" type="ORF">A2U01_0013027</name>
</gene>
<evidence type="ECO:0000313" key="2">
    <source>
        <dbReference type="EMBL" id="MCH92094.1"/>
    </source>
</evidence>
<evidence type="ECO:0000259" key="1">
    <source>
        <dbReference type="Pfam" id="PF13966"/>
    </source>
</evidence>
<accession>A0A392N0S9</accession>
<dbReference type="Proteomes" id="UP000265520">
    <property type="component" value="Unassembled WGS sequence"/>
</dbReference>
<dbReference type="EMBL" id="LXQA010021880">
    <property type="protein sequence ID" value="MCH92094.1"/>
    <property type="molecule type" value="Genomic_DNA"/>
</dbReference>
<reference evidence="2 3" key="1">
    <citation type="journal article" date="2018" name="Front. Plant Sci.">
        <title>Red Clover (Trifolium pratense) and Zigzag Clover (T. medium) - A Picture of Genomic Similarities and Differences.</title>
        <authorList>
            <person name="Dluhosova J."/>
            <person name="Istvanek J."/>
            <person name="Nedelnik J."/>
            <person name="Repkova J."/>
        </authorList>
    </citation>
    <scope>NUCLEOTIDE SEQUENCE [LARGE SCALE GENOMIC DNA]</scope>
    <source>
        <strain evidence="3">cv. 10/8</strain>
        <tissue evidence="2">Leaf</tissue>
    </source>
</reference>
<dbReference type="AlphaFoldDB" id="A0A392N0S9"/>
<dbReference type="InterPro" id="IPR026960">
    <property type="entry name" value="RVT-Znf"/>
</dbReference>
<proteinExistence type="predicted"/>
<sequence>MSFFRHMQIIFPAIDESIKLKRAILKSAYLNLTSGGQIVIGRSGEEVSILAKVWKSWAPLKVMVFSWQLLQDRISTRVNLFRWLGWEVVMPRDLLGHYDAFLGFEAGWRSSSLW</sequence>
<comment type="caution">
    <text evidence="2">The sequence shown here is derived from an EMBL/GenBank/DDBJ whole genome shotgun (WGS) entry which is preliminary data.</text>
</comment>
<keyword evidence="3" id="KW-1185">Reference proteome</keyword>
<dbReference type="Pfam" id="PF13966">
    <property type="entry name" value="zf-RVT"/>
    <property type="match status" value="1"/>
</dbReference>
<feature type="domain" description="Reverse transcriptase zinc-binding" evidence="1">
    <location>
        <begin position="43"/>
        <end position="83"/>
    </location>
</feature>
<organism evidence="2 3">
    <name type="scientific">Trifolium medium</name>
    <dbReference type="NCBI Taxonomy" id="97028"/>
    <lineage>
        <taxon>Eukaryota</taxon>
        <taxon>Viridiplantae</taxon>
        <taxon>Streptophyta</taxon>
        <taxon>Embryophyta</taxon>
        <taxon>Tracheophyta</taxon>
        <taxon>Spermatophyta</taxon>
        <taxon>Magnoliopsida</taxon>
        <taxon>eudicotyledons</taxon>
        <taxon>Gunneridae</taxon>
        <taxon>Pentapetalae</taxon>
        <taxon>rosids</taxon>
        <taxon>fabids</taxon>
        <taxon>Fabales</taxon>
        <taxon>Fabaceae</taxon>
        <taxon>Papilionoideae</taxon>
        <taxon>50 kb inversion clade</taxon>
        <taxon>NPAAA clade</taxon>
        <taxon>Hologalegina</taxon>
        <taxon>IRL clade</taxon>
        <taxon>Trifolieae</taxon>
        <taxon>Trifolium</taxon>
    </lineage>
</organism>